<evidence type="ECO:0000256" key="8">
    <source>
        <dbReference type="ARBA" id="ARBA00022679"/>
    </source>
</evidence>
<evidence type="ECO:0000256" key="34">
    <source>
        <dbReference type="PIRSR" id="PIRSR602401-1"/>
    </source>
</evidence>
<dbReference type="EMBL" id="WWBZ02000012">
    <property type="protein sequence ID" value="KAF4310942.1"/>
    <property type="molecule type" value="Genomic_DNA"/>
</dbReference>
<evidence type="ECO:0000256" key="16">
    <source>
        <dbReference type="ARBA" id="ARBA00023033"/>
    </source>
</evidence>
<keyword evidence="9 34" id="KW-0479">Metal-binding</keyword>
<comment type="subunit">
    <text evidence="4">Component of the NuA4 histone acetyltransferase complex.</text>
</comment>
<evidence type="ECO:0000256" key="26">
    <source>
        <dbReference type="ARBA" id="ARBA00047752"/>
    </source>
</evidence>
<evidence type="ECO:0000256" key="30">
    <source>
        <dbReference type="ARBA" id="ARBA00074445"/>
    </source>
</evidence>
<feature type="binding site" description="axial binding residue" evidence="34">
    <location>
        <position position="988"/>
    </location>
    <ligand>
        <name>heme</name>
        <dbReference type="ChEBI" id="CHEBI:30413"/>
    </ligand>
    <ligandPart>
        <name>Fe</name>
        <dbReference type="ChEBI" id="CHEBI:18248"/>
    </ligandPart>
</feature>
<keyword evidence="16" id="KW-0503">Monooxygenase</keyword>
<keyword evidence="19" id="KW-0234">DNA repair</keyword>
<evidence type="ECO:0000256" key="23">
    <source>
        <dbReference type="ARBA" id="ARBA00031553"/>
    </source>
</evidence>
<keyword evidence="8" id="KW-0808">Transferase</keyword>
<comment type="caution">
    <text evidence="38">The sequence shown here is derived from an EMBL/GenBank/DDBJ whole genome shotgun (WGS) entry which is preliminary data.</text>
</comment>
<dbReference type="GO" id="GO:0005634">
    <property type="term" value="C:nucleus"/>
    <property type="evidence" value="ECO:0007669"/>
    <property type="project" value="UniProtKB-SubCell"/>
</dbReference>
<dbReference type="Pfam" id="PF01853">
    <property type="entry name" value="MOZ_SAS"/>
    <property type="match status" value="1"/>
</dbReference>
<evidence type="ECO:0000256" key="11">
    <source>
        <dbReference type="ARBA" id="ARBA00022853"/>
    </source>
</evidence>
<keyword evidence="18" id="KW-0804">Transcription</keyword>
<dbReference type="InterPro" id="IPR040706">
    <property type="entry name" value="Zf-MYST"/>
</dbReference>
<evidence type="ECO:0000256" key="29">
    <source>
        <dbReference type="ARBA" id="ARBA00060591"/>
    </source>
</evidence>
<keyword evidence="15" id="KW-0805">Transcription regulation</keyword>
<comment type="pathway">
    <text evidence="29">Aromatic compound metabolism; phenylacetate degradation.</text>
</comment>
<dbReference type="InterPro" id="IPR001128">
    <property type="entry name" value="Cyt_P450"/>
</dbReference>
<evidence type="ECO:0000256" key="35">
    <source>
        <dbReference type="PIRSR" id="PIRSR602717-51"/>
    </source>
</evidence>
<evidence type="ECO:0000256" key="5">
    <source>
        <dbReference type="ARBA" id="ARBA00013184"/>
    </source>
</evidence>
<dbReference type="Gene3D" id="1.10.10.10">
    <property type="entry name" value="Winged helix-like DNA-binding domain superfamily/Winged helix DNA-binding domain"/>
    <property type="match status" value="1"/>
</dbReference>
<organism evidence="38 39">
    <name type="scientific">Botryosphaeria dothidea</name>
    <dbReference type="NCBI Taxonomy" id="55169"/>
    <lineage>
        <taxon>Eukaryota</taxon>
        <taxon>Fungi</taxon>
        <taxon>Dikarya</taxon>
        <taxon>Ascomycota</taxon>
        <taxon>Pezizomycotina</taxon>
        <taxon>Dothideomycetes</taxon>
        <taxon>Dothideomycetes incertae sedis</taxon>
        <taxon>Botryosphaeriales</taxon>
        <taxon>Botryosphaeriaceae</taxon>
        <taxon>Botryosphaeria</taxon>
    </lineage>
</organism>
<evidence type="ECO:0000256" key="21">
    <source>
        <dbReference type="ARBA" id="ARBA00031065"/>
    </source>
</evidence>
<gene>
    <name evidence="38" type="ORF">GTA08_BOTSDO13531</name>
</gene>
<dbReference type="PANTHER" id="PTHR10615">
    <property type="entry name" value="HISTONE ACETYLTRANSFERASE"/>
    <property type="match status" value="1"/>
</dbReference>
<dbReference type="InterPro" id="IPR002401">
    <property type="entry name" value="Cyt_P450_E_grp-I"/>
</dbReference>
<dbReference type="InterPro" id="IPR036396">
    <property type="entry name" value="Cyt_P450_sf"/>
</dbReference>
<evidence type="ECO:0000256" key="28">
    <source>
        <dbReference type="ARBA" id="ARBA00048940"/>
    </source>
</evidence>
<evidence type="ECO:0000256" key="13">
    <source>
        <dbReference type="ARBA" id="ARBA00023002"/>
    </source>
</evidence>
<keyword evidence="11" id="KW-0156">Chromatin regulator</keyword>
<keyword evidence="20" id="KW-0539">Nucleus</keyword>
<dbReference type="GO" id="GO:0003682">
    <property type="term" value="F:chromatin binding"/>
    <property type="evidence" value="ECO:0007669"/>
    <property type="project" value="TreeGrafter"/>
</dbReference>
<dbReference type="GO" id="GO:0016705">
    <property type="term" value="F:oxidoreductase activity, acting on paired donors, with incorporation or reduction of molecular oxygen"/>
    <property type="evidence" value="ECO:0007669"/>
    <property type="project" value="InterPro"/>
</dbReference>
<protein>
    <recommendedName>
        <fullName evidence="6">Histone acetyltransferase ESA1</fullName>
        <ecNumber evidence="5">2.3.1.48</ecNumber>
    </recommendedName>
    <alternativeName>
        <fullName evidence="30">Histone acetyltransferase esa1</fullName>
    </alternativeName>
    <alternativeName>
        <fullName evidence="21 31">protein 2-hydroxyisobutyryltransferase ESA1</fullName>
    </alternativeName>
    <alternativeName>
        <fullName evidence="23 32">protein acetyltransferase ESA1</fullName>
    </alternativeName>
    <alternativeName>
        <fullName evidence="22 33">protein crotonyltransferase ESA1</fullName>
    </alternativeName>
</protein>
<evidence type="ECO:0000256" key="4">
    <source>
        <dbReference type="ARBA" id="ARBA00011353"/>
    </source>
</evidence>
<comment type="cofactor">
    <cofactor evidence="34">
        <name>heme</name>
        <dbReference type="ChEBI" id="CHEBI:30413"/>
    </cofactor>
</comment>
<dbReference type="Pfam" id="PF00067">
    <property type="entry name" value="p450"/>
    <property type="match status" value="1"/>
</dbReference>
<dbReference type="GO" id="GO:0006281">
    <property type="term" value="P:DNA repair"/>
    <property type="evidence" value="ECO:0007669"/>
    <property type="project" value="UniProtKB-KW"/>
</dbReference>
<evidence type="ECO:0000313" key="38">
    <source>
        <dbReference type="EMBL" id="KAF4310942.1"/>
    </source>
</evidence>
<comment type="similarity">
    <text evidence="3">Belongs to the cytochrome P450 family.</text>
</comment>
<evidence type="ECO:0000256" key="1">
    <source>
        <dbReference type="ARBA" id="ARBA00004123"/>
    </source>
</evidence>
<comment type="catalytic activity">
    <reaction evidence="25">
        <text>2-hydroxyisobutanoyl-CoA + L-lysyl-[protein] = N(6)-(2-hydroxyisobutanoyl)-L-lysyl-[protein] + CoA + H(+)</text>
        <dbReference type="Rhea" id="RHEA:24180"/>
        <dbReference type="Rhea" id="RHEA-COMP:9752"/>
        <dbReference type="Rhea" id="RHEA-COMP:15921"/>
        <dbReference type="ChEBI" id="CHEBI:15378"/>
        <dbReference type="ChEBI" id="CHEBI:29969"/>
        <dbReference type="ChEBI" id="CHEBI:57287"/>
        <dbReference type="ChEBI" id="CHEBI:131780"/>
        <dbReference type="ChEBI" id="CHEBI:144968"/>
    </reaction>
    <physiologicalReaction direction="left-to-right" evidence="25">
        <dbReference type="Rhea" id="RHEA:24181"/>
    </physiologicalReaction>
</comment>
<evidence type="ECO:0000256" key="31">
    <source>
        <dbReference type="ARBA" id="ARBA00075313"/>
    </source>
</evidence>
<dbReference type="SUPFAM" id="SSF54160">
    <property type="entry name" value="Chromo domain-like"/>
    <property type="match status" value="1"/>
</dbReference>
<comment type="function">
    <text evidence="24">Catalytic component of the NuA4 histone acetyltransferase (HAT) complex which is involved in epigenetic transcriptional activation of selected genes principally by acetylation of nucleosomal histones H4, H3, H2B, H2A and H2A variant H2A.Z. Acetylates histone H4 to form H4K5ac, H4K8ac, H4K12ac and H4K16ac, histone H3 to form H3K14ac, and histone H2A to form H2AK4ac and H2AK7ac. The NuA4 complex is involved in the DNA damage response and is required for chromosome segregation. The NuA4 complex plays a direct role in repair of DNA double-strand breaks (DSBs) through homologous recombination. Recruitment to promoters depends on H3K4me. Also acetylates non-histone proteins. In addition to protein acetyltransferase, can use different acyl-CoA substrates, such as 2-hydroxyisobutanoyl-CoA (2-hydroxyisobutyryl-CoA) or (2E)-butenoyl-CoA (crotonyl-CoA), and is able to mediate protein 2-hydroxyisobutyrylation and crotonylation, respectively.</text>
</comment>
<dbReference type="InterPro" id="IPR016181">
    <property type="entry name" value="Acyl_CoA_acyltransferase"/>
</dbReference>
<dbReference type="InterPro" id="IPR036388">
    <property type="entry name" value="WH-like_DNA-bd_sf"/>
</dbReference>
<dbReference type="InterPro" id="IPR016197">
    <property type="entry name" value="Chromo-like_dom_sf"/>
</dbReference>
<dbReference type="Gene3D" id="1.10.630.10">
    <property type="entry name" value="Cytochrome P450"/>
    <property type="match status" value="1"/>
</dbReference>
<dbReference type="EC" id="2.3.1.48" evidence="5"/>
<evidence type="ECO:0000256" key="2">
    <source>
        <dbReference type="ARBA" id="ARBA00010107"/>
    </source>
</evidence>
<evidence type="ECO:0000256" key="22">
    <source>
        <dbReference type="ARBA" id="ARBA00031133"/>
    </source>
</evidence>
<keyword evidence="10" id="KW-0227">DNA damage</keyword>
<dbReference type="SMART" id="SM00298">
    <property type="entry name" value="CHROMO"/>
    <property type="match status" value="1"/>
</dbReference>
<feature type="compositionally biased region" description="Basic and acidic residues" evidence="36">
    <location>
        <begin position="75"/>
        <end position="91"/>
    </location>
</feature>
<dbReference type="Gene3D" id="2.30.30.140">
    <property type="match status" value="1"/>
</dbReference>
<dbReference type="FunFam" id="3.30.60.60:FF:000001">
    <property type="entry name" value="Histone acetyltransferase"/>
    <property type="match status" value="1"/>
</dbReference>
<dbReference type="FunFam" id="1.10.10.10:FF:000022">
    <property type="entry name" value="Histone acetyltransferase"/>
    <property type="match status" value="1"/>
</dbReference>
<keyword evidence="7 34" id="KW-0349">Heme</keyword>
<keyword evidence="13" id="KW-0560">Oxidoreductase</keyword>
<dbReference type="PROSITE" id="PS51726">
    <property type="entry name" value="MYST_HAT"/>
    <property type="match status" value="1"/>
</dbReference>
<evidence type="ECO:0000256" key="18">
    <source>
        <dbReference type="ARBA" id="ARBA00023163"/>
    </source>
</evidence>
<dbReference type="PRINTS" id="PR00463">
    <property type="entry name" value="EP450I"/>
</dbReference>
<feature type="region of interest" description="Disordered" evidence="36">
    <location>
        <begin position="75"/>
        <end position="155"/>
    </location>
</feature>
<proteinExistence type="inferred from homology"/>
<feature type="compositionally biased region" description="Polar residues" evidence="36">
    <location>
        <begin position="123"/>
        <end position="134"/>
    </location>
</feature>
<evidence type="ECO:0000256" key="17">
    <source>
        <dbReference type="ARBA" id="ARBA00023159"/>
    </source>
</evidence>
<evidence type="ECO:0000256" key="36">
    <source>
        <dbReference type="SAM" id="MobiDB-lite"/>
    </source>
</evidence>
<evidence type="ECO:0000256" key="12">
    <source>
        <dbReference type="ARBA" id="ARBA00022990"/>
    </source>
</evidence>
<dbReference type="InterPro" id="IPR025995">
    <property type="entry name" value="Tudor-knot"/>
</dbReference>
<evidence type="ECO:0000256" key="33">
    <source>
        <dbReference type="ARBA" id="ARBA00077673"/>
    </source>
</evidence>
<dbReference type="GO" id="GO:0003712">
    <property type="term" value="F:transcription coregulator activity"/>
    <property type="evidence" value="ECO:0007669"/>
    <property type="project" value="TreeGrafter"/>
</dbReference>
<dbReference type="PANTHER" id="PTHR10615:SF218">
    <property type="entry name" value="HISTONE ACETYLTRANSFERASE ESA1"/>
    <property type="match status" value="1"/>
</dbReference>
<dbReference type="CDD" id="cd04301">
    <property type="entry name" value="NAT_SF"/>
    <property type="match status" value="1"/>
</dbReference>
<evidence type="ECO:0000256" key="3">
    <source>
        <dbReference type="ARBA" id="ARBA00010617"/>
    </source>
</evidence>
<dbReference type="FunFam" id="1.10.630.10:FF:000072">
    <property type="entry name" value="3-hydroxyphenylacetate 6 hydroxylase"/>
    <property type="match status" value="1"/>
</dbReference>
<dbReference type="Proteomes" id="UP000572817">
    <property type="component" value="Unassembled WGS sequence"/>
</dbReference>
<evidence type="ECO:0000256" key="6">
    <source>
        <dbReference type="ARBA" id="ARBA00022255"/>
    </source>
</evidence>
<evidence type="ECO:0000256" key="15">
    <source>
        <dbReference type="ARBA" id="ARBA00023015"/>
    </source>
</evidence>
<comment type="subcellular location">
    <subcellularLocation>
        <location evidence="1">Nucleus</location>
    </subcellularLocation>
</comment>
<dbReference type="InterPro" id="IPR002717">
    <property type="entry name" value="HAT_MYST-type"/>
</dbReference>
<evidence type="ECO:0000256" key="32">
    <source>
        <dbReference type="ARBA" id="ARBA00076782"/>
    </source>
</evidence>
<evidence type="ECO:0000256" key="14">
    <source>
        <dbReference type="ARBA" id="ARBA00023004"/>
    </source>
</evidence>
<accession>A0A8H4J355</accession>
<keyword evidence="14 34" id="KW-0408">Iron</keyword>
<dbReference type="Pfam" id="PF11717">
    <property type="entry name" value="Tudor-knot"/>
    <property type="match status" value="1"/>
</dbReference>
<evidence type="ECO:0000256" key="10">
    <source>
        <dbReference type="ARBA" id="ARBA00022763"/>
    </source>
</evidence>
<keyword evidence="39" id="KW-1185">Reference proteome</keyword>
<keyword evidence="12" id="KW-0007">Acetylation</keyword>
<comment type="similarity">
    <text evidence="2">Belongs to the MYST (SAS/MOZ) family.</text>
</comment>
<evidence type="ECO:0000256" key="25">
    <source>
        <dbReference type="ARBA" id="ARBA00047557"/>
    </source>
</evidence>
<dbReference type="InterPro" id="IPR000953">
    <property type="entry name" value="Chromo/chromo_shadow_dom"/>
</dbReference>
<evidence type="ECO:0000259" key="37">
    <source>
        <dbReference type="PROSITE" id="PS51726"/>
    </source>
</evidence>
<dbReference type="InterPro" id="IPR050603">
    <property type="entry name" value="MYST_HAT"/>
</dbReference>
<evidence type="ECO:0000256" key="20">
    <source>
        <dbReference type="ARBA" id="ARBA00023242"/>
    </source>
</evidence>
<evidence type="ECO:0000256" key="27">
    <source>
        <dbReference type="ARBA" id="ARBA00047787"/>
    </source>
</evidence>
<comment type="catalytic activity">
    <reaction evidence="27">
        <text>L-lysyl-[protein] + acetyl-CoA = N(6)-acetyl-L-lysyl-[protein] + CoA + H(+)</text>
        <dbReference type="Rhea" id="RHEA:45948"/>
        <dbReference type="Rhea" id="RHEA-COMP:9752"/>
        <dbReference type="Rhea" id="RHEA-COMP:10731"/>
        <dbReference type="ChEBI" id="CHEBI:15378"/>
        <dbReference type="ChEBI" id="CHEBI:29969"/>
        <dbReference type="ChEBI" id="CHEBI:57287"/>
        <dbReference type="ChEBI" id="CHEBI:57288"/>
        <dbReference type="ChEBI" id="CHEBI:61930"/>
    </reaction>
    <physiologicalReaction direction="left-to-right" evidence="27">
        <dbReference type="Rhea" id="RHEA:45949"/>
    </physiologicalReaction>
</comment>
<dbReference type="GO" id="GO:0004402">
    <property type="term" value="F:histone acetyltransferase activity"/>
    <property type="evidence" value="ECO:0007669"/>
    <property type="project" value="InterPro"/>
</dbReference>
<comment type="catalytic activity">
    <reaction evidence="28">
        <text>L-lysyl-[histone] + acetyl-CoA = N(6)-acetyl-L-lysyl-[histone] + CoA + H(+)</text>
        <dbReference type="Rhea" id="RHEA:21992"/>
        <dbReference type="Rhea" id="RHEA-COMP:9845"/>
        <dbReference type="Rhea" id="RHEA-COMP:11338"/>
        <dbReference type="ChEBI" id="CHEBI:15378"/>
        <dbReference type="ChEBI" id="CHEBI:29969"/>
        <dbReference type="ChEBI" id="CHEBI:57287"/>
        <dbReference type="ChEBI" id="CHEBI:57288"/>
        <dbReference type="ChEBI" id="CHEBI:61930"/>
        <dbReference type="EC" id="2.3.1.48"/>
    </reaction>
    <physiologicalReaction direction="left-to-right" evidence="28">
        <dbReference type="Rhea" id="RHEA:21993"/>
    </physiologicalReaction>
</comment>
<dbReference type="GO" id="GO:0000785">
    <property type="term" value="C:chromatin"/>
    <property type="evidence" value="ECO:0007669"/>
    <property type="project" value="TreeGrafter"/>
</dbReference>
<dbReference type="Gene3D" id="3.30.60.60">
    <property type="entry name" value="N-acetyl transferase-like"/>
    <property type="match status" value="1"/>
</dbReference>
<evidence type="ECO:0000256" key="24">
    <source>
        <dbReference type="ARBA" id="ARBA00045805"/>
    </source>
</evidence>
<dbReference type="AlphaFoldDB" id="A0A8H4J355"/>
<dbReference type="GO" id="GO:0020037">
    <property type="term" value="F:heme binding"/>
    <property type="evidence" value="ECO:0007669"/>
    <property type="project" value="InterPro"/>
</dbReference>
<dbReference type="SUPFAM" id="SSF55729">
    <property type="entry name" value="Acyl-CoA N-acyltransferases (Nat)"/>
    <property type="match status" value="1"/>
</dbReference>
<evidence type="ECO:0000313" key="39">
    <source>
        <dbReference type="Proteomes" id="UP000572817"/>
    </source>
</evidence>
<keyword evidence="17" id="KW-0010">Activator</keyword>
<evidence type="ECO:0000256" key="19">
    <source>
        <dbReference type="ARBA" id="ARBA00023204"/>
    </source>
</evidence>
<dbReference type="FunFam" id="3.40.630.30:FF:000002">
    <property type="entry name" value="Histone acetyltransferase"/>
    <property type="match status" value="1"/>
</dbReference>
<dbReference type="GO" id="GO:0005506">
    <property type="term" value="F:iron ion binding"/>
    <property type="evidence" value="ECO:0007669"/>
    <property type="project" value="InterPro"/>
</dbReference>
<dbReference type="GO" id="GO:0006357">
    <property type="term" value="P:regulation of transcription by RNA polymerase II"/>
    <property type="evidence" value="ECO:0007669"/>
    <property type="project" value="TreeGrafter"/>
</dbReference>
<dbReference type="GO" id="GO:0004497">
    <property type="term" value="F:monooxygenase activity"/>
    <property type="evidence" value="ECO:0007669"/>
    <property type="project" value="UniProtKB-KW"/>
</dbReference>
<feature type="domain" description="MYST-type HAT" evidence="37">
    <location>
        <begin position="217"/>
        <end position="492"/>
    </location>
</feature>
<dbReference type="Pfam" id="PF17772">
    <property type="entry name" value="zf-MYST"/>
    <property type="match status" value="1"/>
</dbReference>
<feature type="compositionally biased region" description="Low complexity" evidence="36">
    <location>
        <begin position="95"/>
        <end position="108"/>
    </location>
</feature>
<evidence type="ECO:0000256" key="9">
    <source>
        <dbReference type="ARBA" id="ARBA00022723"/>
    </source>
</evidence>
<evidence type="ECO:0000256" key="7">
    <source>
        <dbReference type="ARBA" id="ARBA00022617"/>
    </source>
</evidence>
<feature type="active site" description="Proton donor/acceptor" evidence="35">
    <location>
        <position position="393"/>
    </location>
</feature>
<dbReference type="PRINTS" id="PR00385">
    <property type="entry name" value="P450"/>
</dbReference>
<dbReference type="OrthoDB" id="1055148at2759"/>
<comment type="catalytic activity">
    <reaction evidence="26">
        <text>(2E)-butenoyl-CoA + L-lysyl-[protein] = N(6)-(2E)-butenoyl-L-lysyl-[protein] + CoA + H(+)</text>
        <dbReference type="Rhea" id="RHEA:53908"/>
        <dbReference type="Rhea" id="RHEA-COMP:9752"/>
        <dbReference type="Rhea" id="RHEA-COMP:13707"/>
        <dbReference type="ChEBI" id="CHEBI:15378"/>
        <dbReference type="ChEBI" id="CHEBI:29969"/>
        <dbReference type="ChEBI" id="CHEBI:57287"/>
        <dbReference type="ChEBI" id="CHEBI:57332"/>
        <dbReference type="ChEBI" id="CHEBI:137954"/>
    </reaction>
    <physiologicalReaction direction="left-to-right" evidence="26">
        <dbReference type="Rhea" id="RHEA:53909"/>
    </physiologicalReaction>
</comment>
<reference evidence="38" key="1">
    <citation type="submission" date="2020-04" db="EMBL/GenBank/DDBJ databases">
        <title>Genome Assembly and Annotation of Botryosphaeria dothidea sdau 11-99, a Latent Pathogen of Apple Fruit Ring Rot in China.</title>
        <authorList>
            <person name="Yu C."/>
            <person name="Diao Y."/>
            <person name="Lu Q."/>
            <person name="Zhao J."/>
            <person name="Cui S."/>
            <person name="Peng C."/>
            <person name="He B."/>
            <person name="Liu H."/>
        </authorList>
    </citation>
    <scope>NUCLEOTIDE SEQUENCE [LARGE SCALE GENOMIC DNA]</scope>
    <source>
        <strain evidence="38">Sdau11-99</strain>
    </source>
</reference>
<sequence>MSHEPTGTPEAVERGHATLAQLRVGVKAFVEKDGEKRKAEILSIQQRQGKPRFYVHYEEFNKRLDEWVAAERLDLSREVEWPAPEKPDKKKSSASKNQTSKTDSQKSSKNNKRQRSKLDREVSSTPGPEPTSANIPGKRPQPSTTGGKENKDPSVIISTELAEGETPRPDDDEMDLVDVQDAAAAAKAVPNEIFSREDEIEKLRTSGSMTQNQTEISRVRNLERVQMGQFEIEPWYFSPYPIEFTETDMVYICEFCLGYFCEQKQFERHRSKCELFHPPGNEIYRDDNVSFFEIDGRRQRTWCRNLCLLSKLFLDHKTLYYDVDPFLFYCMCTRDEHGIHLVGYFSKEKESAEGYNVACILTLPQYQRKGYGKLLIAFSYELSKREGKLGSPEKPLSDLGLLGYRAYWQETIVDLLMDGRADANVEELGGLTAMTTNDVLHTLQNLNMLRYSKNQHVIVLTDAVVEQRNRQKEKEKIKGKRGIDPELLQWKPPVFTASSRTWNWRNVSAGRAHIYIRASGSILSSLFRQQHRSQPLPNMIADVIDFIETQAFEYPVRTAVFAPFLIALAYVIYNEFVRLRARVPGFSGPAGLPIVGNIHQIRVNAAEQYRLWSKRYGPVYQIQLGNVPVIVVNSAVAARDLFGKNSQALSSRPVFHTFHKVVSNTAGTTIGTSPFNDSLKRRRKGAASALNKPSIATYIDHLDRETRDFVKEGLEYGSGGSAGVDPMPMIQRLSLSLSLTLNWGTRLGSRDDPMFAEITEVEEDISRFRSTTGNLQDYIPLLRLNPFDQWAKTRSKEVRDRRDVYLNRLNADLDKRMAEGTHKPCIQANVILDKEASLNKEELTSISLTMLSGGLDTITTLVQWSVGLLAQRPDIQQKAIAEIRKVYPADADPLGDPQDEGKVEYVAALVRECLRYFCVLRLALPRATVKDVYYEGKLIPAGTTIFLNAWACNMDPDVWTDPFVFRPERWLEQPDAPLFTYGVGYRMCAGSLLANRELYLVFLRTINSFEIRAEPTSEKSTDQVVLDPHGHPVPWARDVDIHPVTGSADPTSLVTMSRHFKVVFKPRDAGRLKESIERNIREKGSGD</sequence>
<dbReference type="Gene3D" id="3.40.630.30">
    <property type="match status" value="1"/>
</dbReference>
<dbReference type="SUPFAM" id="SSF48264">
    <property type="entry name" value="Cytochrome P450"/>
    <property type="match status" value="1"/>
</dbReference>
<name>A0A8H4J355_9PEZI</name>